<keyword evidence="1" id="KW-0732">Signal</keyword>
<dbReference type="HOGENOM" id="CLU_1833934_0_0_12"/>
<proteinExistence type="predicted"/>
<accession>G8QVU6</accession>
<evidence type="ECO:0008006" key="4">
    <source>
        <dbReference type="Google" id="ProtNLM"/>
    </source>
</evidence>
<dbReference type="KEGG" id="sgp:SpiGrapes_2712"/>
<evidence type="ECO:0000256" key="1">
    <source>
        <dbReference type="SAM" id="SignalP"/>
    </source>
</evidence>
<protein>
    <recommendedName>
        <fullName evidence="4">Lipoprotein</fullName>
    </recommendedName>
</protein>
<evidence type="ECO:0000313" key="2">
    <source>
        <dbReference type="EMBL" id="AEV30470.1"/>
    </source>
</evidence>
<dbReference type="Proteomes" id="UP000005632">
    <property type="component" value="Chromosome"/>
</dbReference>
<sequence length="144" mass="15816">MKNKGFVFALMVLCVAMIVFSSCDLAPRSQELVISNGSDYPIDEVYINQYGVGTKIALGGNALSDGETIAVGEEESFYLAPYSREIRLQVVNTHLDSENDSDQYASIYFVFEYKKGFENEKIQAVFDGTKITVSGSGATIPLDE</sequence>
<dbReference type="EMBL" id="CP003155">
    <property type="protein sequence ID" value="AEV30470.1"/>
    <property type="molecule type" value="Genomic_DNA"/>
</dbReference>
<evidence type="ECO:0000313" key="3">
    <source>
        <dbReference type="Proteomes" id="UP000005632"/>
    </source>
</evidence>
<keyword evidence="3" id="KW-1185">Reference proteome</keyword>
<organism evidence="2 3">
    <name type="scientific">Sphaerochaeta pleomorpha (strain ATCC BAA-1885 / DSM 22778 / Grapes)</name>
    <dbReference type="NCBI Taxonomy" id="158190"/>
    <lineage>
        <taxon>Bacteria</taxon>
        <taxon>Pseudomonadati</taxon>
        <taxon>Spirochaetota</taxon>
        <taxon>Spirochaetia</taxon>
        <taxon>Spirochaetales</taxon>
        <taxon>Sphaerochaetaceae</taxon>
        <taxon>Sphaerochaeta</taxon>
    </lineage>
</organism>
<feature type="signal peptide" evidence="1">
    <location>
        <begin position="1"/>
        <end position="21"/>
    </location>
</feature>
<dbReference type="RefSeq" id="WP_014271310.1">
    <property type="nucleotide sequence ID" value="NC_016633.1"/>
</dbReference>
<feature type="chain" id="PRO_5003513970" description="Lipoprotein" evidence="1">
    <location>
        <begin position="22"/>
        <end position="144"/>
    </location>
</feature>
<name>G8QVU6_SPHPG</name>
<dbReference type="AlphaFoldDB" id="G8QVU6"/>
<gene>
    <name evidence="2" type="ordered locus">SpiGrapes_2712</name>
</gene>
<dbReference type="PROSITE" id="PS51257">
    <property type="entry name" value="PROKAR_LIPOPROTEIN"/>
    <property type="match status" value="1"/>
</dbReference>
<reference evidence="2 3" key="1">
    <citation type="submission" date="2011-11" db="EMBL/GenBank/DDBJ databases">
        <title>Complete sequence of Spirochaeta sp. grapes.</title>
        <authorList>
            <consortium name="US DOE Joint Genome Institute"/>
            <person name="Lucas S."/>
            <person name="Han J."/>
            <person name="Lapidus A."/>
            <person name="Cheng J.-F."/>
            <person name="Goodwin L."/>
            <person name="Pitluck S."/>
            <person name="Peters L."/>
            <person name="Ovchinnikova G."/>
            <person name="Munk A.C."/>
            <person name="Detter J.C."/>
            <person name="Han C."/>
            <person name="Tapia R."/>
            <person name="Land M."/>
            <person name="Hauser L."/>
            <person name="Kyrpides N."/>
            <person name="Ivanova N."/>
            <person name="Pagani I."/>
            <person name="Ritalahtilisa K."/>
            <person name="Loeffler F."/>
            <person name="Woyke T."/>
        </authorList>
    </citation>
    <scope>NUCLEOTIDE SEQUENCE [LARGE SCALE GENOMIC DNA]</scope>
    <source>
        <strain evidence="3">ATCC BAA-1885 / DSM 22778 / Grapes</strain>
    </source>
</reference>